<sequence length="723" mass="80411">MSSEYMGYQQVGLRPLLGDMSMDAIDHCVYTIIRKSNKAFTAKSDPIDKKKKFPSKKSLTKLMIPNYRNKKLDVSDFADDGTLDFLCRVTTTRHTACKRKLNCRIHPLEEKMKVKRSKGWDELWARFVIIFLGKGKFDPHQLDSAIIPVDKESDDGGEKSSEVETQTSTAIFQEEFRPSKGSQKRRSRQTGESHTSWKKTKLNPITNQARMDELYHKVADRLAGGIHPLTYSNTSPSSPYPPALTDDDGSESDSSIPELASTYSLGHLGKRSRSNSFSKIQDSVDPPVYDLLLTPATSHANIFSFTTRTDGFKSDYQFIPPTSNLMINAHQHPSWAAYDDIDDSFNTGITCVDEEDESFHLMADFQHNRYDAACYDYLGDGNVMSSGDYGYGNEEFPILLMGMQDATDLSKSQTAPEEALAGGRRTAEESDTRNFGIPSSAVLESIFEENEEVRNHGKVMLSRSSAPCLNIESESGECGFYLSDIMDETSLESKMEITRGCAVRPTLESCHPDQSPLAQCLDIPCSKFTVEHEVNMTKSSLAAPMTVFSSSALTSPLHPKSYHTSSEAAILSRDMSFRGISFPLLGGEYQPREGMYPVSLPGNLRKHSHALNGPFYKNVVTSSGGIPKYFLPPTSIPLVEESLAPITSGRGVEEGITGIAEMQHYPSMTQSAIILKRLAMNMGDTTCIPFAMFYIKDKLSEWEEHDYNVDDEDAKLKVLGLLS</sequence>
<accession>A0A1E3QSB9</accession>
<dbReference type="EMBL" id="KV454429">
    <property type="protein sequence ID" value="ODQ80581.1"/>
    <property type="molecule type" value="Genomic_DNA"/>
</dbReference>
<dbReference type="GeneID" id="30146347"/>
<dbReference type="Proteomes" id="UP000094336">
    <property type="component" value="Unassembled WGS sequence"/>
</dbReference>
<feature type="region of interest" description="Disordered" evidence="1">
    <location>
        <begin position="148"/>
        <end position="203"/>
    </location>
</feature>
<name>A0A1E3QSB9_9ASCO</name>
<reference evidence="4" key="1">
    <citation type="submission" date="2016-05" db="EMBL/GenBank/DDBJ databases">
        <title>Comparative genomics of biotechnologically important yeasts.</title>
        <authorList>
            <consortium name="DOE Joint Genome Institute"/>
            <person name="Riley R."/>
            <person name="Haridas S."/>
            <person name="Wolfe K.H."/>
            <person name="Lopes M.R."/>
            <person name="Hittinger C.T."/>
            <person name="Goker M."/>
            <person name="Salamov A."/>
            <person name="Wisecaver J."/>
            <person name="Long T.M."/>
            <person name="Aerts A.L."/>
            <person name="Barry K."/>
            <person name="Choi C."/>
            <person name="Clum A."/>
            <person name="Coughlan A.Y."/>
            <person name="Deshpande S."/>
            <person name="Douglass A.P."/>
            <person name="Hanson S.J."/>
            <person name="Klenk H.-P."/>
            <person name="Labutti K."/>
            <person name="Lapidus A."/>
            <person name="Lindquist E."/>
            <person name="Lipzen A."/>
            <person name="Meier-Kolthoff J.P."/>
            <person name="Ohm R.A."/>
            <person name="Otillar R.P."/>
            <person name="Pangilinan J."/>
            <person name="Peng Y."/>
            <person name="Rokas A."/>
            <person name="Rosa C.A."/>
            <person name="Scheuner C."/>
            <person name="Sibirny A.A."/>
            <person name="Slot J.C."/>
            <person name="Stielow J.B."/>
            <person name="Sun H."/>
            <person name="Kurtzman C.P."/>
            <person name="Blackwell M."/>
            <person name="Grigoriev I.V."/>
            <person name="Jeffries T.W."/>
        </authorList>
    </citation>
    <scope>NUCLEOTIDE SEQUENCE [LARGE SCALE GENOMIC DNA]</scope>
    <source>
        <strain evidence="4">NRRL Y-12698</strain>
    </source>
</reference>
<evidence type="ECO:0000313" key="3">
    <source>
        <dbReference type="EMBL" id="ODQ80581.1"/>
    </source>
</evidence>
<feature type="domain" description="SCA7" evidence="2">
    <location>
        <begin position="84"/>
        <end position="125"/>
    </location>
</feature>
<dbReference type="AlphaFoldDB" id="A0A1E3QSB9"/>
<gene>
    <name evidence="3" type="ORF">BABINDRAFT_160843</name>
</gene>
<evidence type="ECO:0000313" key="4">
    <source>
        <dbReference type="Proteomes" id="UP000094336"/>
    </source>
</evidence>
<evidence type="ECO:0000256" key="1">
    <source>
        <dbReference type="SAM" id="MobiDB-lite"/>
    </source>
</evidence>
<evidence type="ECO:0000259" key="2">
    <source>
        <dbReference type="Pfam" id="PF08313"/>
    </source>
</evidence>
<proteinExistence type="predicted"/>
<feature type="region of interest" description="Disordered" evidence="1">
    <location>
        <begin position="229"/>
        <end position="257"/>
    </location>
</feature>
<dbReference type="InterPro" id="IPR013243">
    <property type="entry name" value="SCA7_dom"/>
</dbReference>
<protein>
    <recommendedName>
        <fullName evidence="2">SCA7 domain-containing protein</fullName>
    </recommendedName>
</protein>
<keyword evidence="4" id="KW-1185">Reference proteome</keyword>
<feature type="region of interest" description="Disordered" evidence="1">
    <location>
        <begin position="409"/>
        <end position="433"/>
    </location>
</feature>
<organism evidence="3 4">
    <name type="scientific">Babjeviella inositovora NRRL Y-12698</name>
    <dbReference type="NCBI Taxonomy" id="984486"/>
    <lineage>
        <taxon>Eukaryota</taxon>
        <taxon>Fungi</taxon>
        <taxon>Dikarya</taxon>
        <taxon>Ascomycota</taxon>
        <taxon>Saccharomycotina</taxon>
        <taxon>Pichiomycetes</taxon>
        <taxon>Serinales incertae sedis</taxon>
        <taxon>Babjeviella</taxon>
    </lineage>
</organism>
<feature type="compositionally biased region" description="Basic and acidic residues" evidence="1">
    <location>
        <begin position="149"/>
        <end position="162"/>
    </location>
</feature>
<dbReference type="Pfam" id="PF08313">
    <property type="entry name" value="SCA7"/>
    <property type="match status" value="1"/>
</dbReference>
<dbReference type="RefSeq" id="XP_018985909.1">
    <property type="nucleotide sequence ID" value="XM_019128494.1"/>
</dbReference>